<sequence>REEFSDAEITRPTEERWCYLPCLDRLLVIFELVAKVLSGETYPTIMFVFPCARLLKKRLINKVVFAKVSPAPEGKPFPEIENTPSSPSLSVPAPDLISLAPERCKSIAACWIRCLYNETPLIQKKWQGKSDSDVIDPKAPEGAENKQKVKRKLTNGLIWRRQNSGDYPHLAPAARKRFGIVVASV</sequence>
<evidence type="ECO:0000313" key="3">
    <source>
        <dbReference type="Proteomes" id="UP000704712"/>
    </source>
</evidence>
<accession>A0A8S9UKC6</accession>
<proteinExistence type="predicted"/>
<dbReference type="EMBL" id="JAACNO010000105">
    <property type="protein sequence ID" value="KAF4149905.1"/>
    <property type="molecule type" value="Genomic_DNA"/>
</dbReference>
<evidence type="ECO:0000313" key="2">
    <source>
        <dbReference type="EMBL" id="KAF4149905.1"/>
    </source>
</evidence>
<organism evidence="1 3">
    <name type="scientific">Phytophthora infestans</name>
    <name type="common">Potato late blight agent</name>
    <name type="synonym">Botrytis infestans</name>
    <dbReference type="NCBI Taxonomy" id="4787"/>
    <lineage>
        <taxon>Eukaryota</taxon>
        <taxon>Sar</taxon>
        <taxon>Stramenopiles</taxon>
        <taxon>Oomycota</taxon>
        <taxon>Peronosporomycetes</taxon>
        <taxon>Peronosporales</taxon>
        <taxon>Peronosporaceae</taxon>
        <taxon>Phytophthora</taxon>
    </lineage>
</organism>
<dbReference type="EMBL" id="JAACNO010001379">
    <property type="protein sequence ID" value="KAF4141201.1"/>
    <property type="molecule type" value="Genomic_DNA"/>
</dbReference>
<dbReference type="AlphaFoldDB" id="A0A8S9UKC6"/>
<protein>
    <submittedName>
        <fullName evidence="1">Uncharacterized protein</fullName>
    </submittedName>
</protein>
<name>A0A8S9UKC6_PHYIN</name>
<dbReference type="Proteomes" id="UP000704712">
    <property type="component" value="Unassembled WGS sequence"/>
</dbReference>
<reference evidence="1" key="1">
    <citation type="submission" date="2020-03" db="EMBL/GenBank/DDBJ databases">
        <title>Hybrid Assembly of Korean Phytophthora infestans isolates.</title>
        <authorList>
            <person name="Prokchorchik M."/>
            <person name="Lee Y."/>
            <person name="Seo J."/>
            <person name="Cho J.-H."/>
            <person name="Park Y.-E."/>
            <person name="Jang D.-C."/>
            <person name="Im J.-S."/>
            <person name="Choi J.-G."/>
            <person name="Park H.-J."/>
            <person name="Lee G.-B."/>
            <person name="Lee Y.-G."/>
            <person name="Hong S.-Y."/>
            <person name="Cho K."/>
            <person name="Sohn K.H."/>
        </authorList>
    </citation>
    <scope>NUCLEOTIDE SEQUENCE</scope>
    <source>
        <strain evidence="1">KR_2_A2</strain>
    </source>
</reference>
<gene>
    <name evidence="2" type="ORF">GN958_ATG00844</name>
    <name evidence="1" type="ORF">GN958_ATG09608</name>
</gene>
<comment type="caution">
    <text evidence="1">The sequence shown here is derived from an EMBL/GenBank/DDBJ whole genome shotgun (WGS) entry which is preliminary data.</text>
</comment>
<feature type="non-terminal residue" evidence="1">
    <location>
        <position position="1"/>
    </location>
</feature>
<evidence type="ECO:0000313" key="1">
    <source>
        <dbReference type="EMBL" id="KAF4141201.1"/>
    </source>
</evidence>